<dbReference type="AlphaFoldDB" id="A0A168W1N3"/>
<dbReference type="InterPro" id="IPR000399">
    <property type="entry name" value="TPP-bd_CS"/>
</dbReference>
<evidence type="ECO:0000256" key="3">
    <source>
        <dbReference type="ARBA" id="ARBA00023052"/>
    </source>
</evidence>
<sequence>MKKIADVLVMNLKNLGVEHTFGIPGKAVVPILLELDRQGIPFNLTRHEGGAGYIASGYSLMNKTIGVAIGTSGPGGTNLLTAAAQAKAWHLPVLFLTGQPSSKDIGKPFGQDSTSFGTDLIKMFEPVTKFSARVDRAESFQSYFTHAIEKALHGVKGPVHLSIPMDVLLEEIEPFLLQPKEAPQMVATKESLQEALTSIHNAKRPVMILGKGVHASHAYEEVIQLAEAFSIPVMTTPGGKGTFPTTHELSLDGFGLGGSDRSADYLTQRSDLVIVIGSKLSDMSIVGLDPSRYPETIIHFDYDHTFIGKSIPAITHHILGDAASNVRSLLSLWNGENARPRPQILKETSVEEGSTTERMLSKDIILTLRESLPSETVFFGDDGSHSFYAIKHLSLPVPGSFYFDDVFGAMGHAIGYSIGAKVSRPEKPIVCLAGDGCFFMHGNEISTAVDLGAATLFVIFNNGRLDMVDKGMSKNVGKAVGTRFKQELDVEKFSEAMGARAFKCWKLEELRTAVKSGLNHHEGPTVIEVMVDQEEIPPTLQRG</sequence>
<evidence type="ECO:0000313" key="8">
    <source>
        <dbReference type="EMBL" id="ANC77445.1"/>
    </source>
</evidence>
<dbReference type="InterPro" id="IPR045229">
    <property type="entry name" value="TPP_enz"/>
</dbReference>
<name>A0A168W1N3_9BACL</name>
<dbReference type="RefSeq" id="WP_066395081.1">
    <property type="nucleotide sequence ID" value="NZ_CP015378.1"/>
</dbReference>
<evidence type="ECO:0000256" key="2">
    <source>
        <dbReference type="ARBA" id="ARBA00007812"/>
    </source>
</evidence>
<dbReference type="InterPro" id="IPR011766">
    <property type="entry name" value="TPP_enzyme_TPP-bd"/>
</dbReference>
<dbReference type="PANTHER" id="PTHR18968">
    <property type="entry name" value="THIAMINE PYROPHOSPHATE ENZYMES"/>
    <property type="match status" value="1"/>
</dbReference>
<dbReference type="Proteomes" id="UP000076623">
    <property type="component" value="Chromosome"/>
</dbReference>
<evidence type="ECO:0000313" key="9">
    <source>
        <dbReference type="Proteomes" id="UP000076623"/>
    </source>
</evidence>
<dbReference type="SUPFAM" id="SSF52467">
    <property type="entry name" value="DHS-like NAD/FAD-binding domain"/>
    <property type="match status" value="1"/>
</dbReference>
<evidence type="ECO:0000256" key="4">
    <source>
        <dbReference type="RuleBase" id="RU362132"/>
    </source>
</evidence>
<dbReference type="InterPro" id="IPR029061">
    <property type="entry name" value="THDP-binding"/>
</dbReference>
<dbReference type="GO" id="GO:0005948">
    <property type="term" value="C:acetolactate synthase complex"/>
    <property type="evidence" value="ECO:0007669"/>
    <property type="project" value="TreeGrafter"/>
</dbReference>
<dbReference type="KEGG" id="fpn:ABE65_011800"/>
<organism evidence="8 9">
    <name type="scientific">Fictibacillus phosphorivorans</name>
    <dbReference type="NCBI Taxonomy" id="1221500"/>
    <lineage>
        <taxon>Bacteria</taxon>
        <taxon>Bacillati</taxon>
        <taxon>Bacillota</taxon>
        <taxon>Bacilli</taxon>
        <taxon>Bacillales</taxon>
        <taxon>Fictibacillaceae</taxon>
        <taxon>Fictibacillus</taxon>
    </lineage>
</organism>
<dbReference type="Gene3D" id="3.40.50.970">
    <property type="match status" value="2"/>
</dbReference>
<reference evidence="8 9" key="1">
    <citation type="submission" date="2016-04" db="EMBL/GenBank/DDBJ databases">
        <title>Complete genome sequence of Fictibacillus phosphorivorans G25-29, a strain toxic to nematodes.</title>
        <authorList>
            <person name="Zheng Z."/>
        </authorList>
    </citation>
    <scope>NUCLEOTIDE SEQUENCE [LARGE SCALE GENOMIC DNA]</scope>
    <source>
        <strain evidence="8 9">G25-29</strain>
    </source>
</reference>
<comment type="cofactor">
    <cofactor evidence="1">
        <name>thiamine diphosphate</name>
        <dbReference type="ChEBI" id="CHEBI:58937"/>
    </cofactor>
</comment>
<evidence type="ECO:0000259" key="6">
    <source>
        <dbReference type="Pfam" id="PF02775"/>
    </source>
</evidence>
<comment type="similarity">
    <text evidence="2 4">Belongs to the TPP enzyme family.</text>
</comment>
<dbReference type="EMBL" id="CP015378">
    <property type="protein sequence ID" value="ANC77445.1"/>
    <property type="molecule type" value="Genomic_DNA"/>
</dbReference>
<dbReference type="GO" id="GO:0050660">
    <property type="term" value="F:flavin adenine dinucleotide binding"/>
    <property type="evidence" value="ECO:0007669"/>
    <property type="project" value="TreeGrafter"/>
</dbReference>
<dbReference type="Pfam" id="PF00205">
    <property type="entry name" value="TPP_enzyme_M"/>
    <property type="match status" value="1"/>
</dbReference>
<dbReference type="Pfam" id="PF02775">
    <property type="entry name" value="TPP_enzyme_C"/>
    <property type="match status" value="1"/>
</dbReference>
<protein>
    <submittedName>
        <fullName evidence="8">Acetolactate synthase</fullName>
    </submittedName>
</protein>
<evidence type="ECO:0000259" key="5">
    <source>
        <dbReference type="Pfam" id="PF00205"/>
    </source>
</evidence>
<dbReference type="CDD" id="cd00568">
    <property type="entry name" value="TPP_enzymes"/>
    <property type="match status" value="1"/>
</dbReference>
<dbReference type="GO" id="GO:0030976">
    <property type="term" value="F:thiamine pyrophosphate binding"/>
    <property type="evidence" value="ECO:0007669"/>
    <property type="project" value="InterPro"/>
</dbReference>
<dbReference type="GO" id="GO:0009099">
    <property type="term" value="P:L-valine biosynthetic process"/>
    <property type="evidence" value="ECO:0007669"/>
    <property type="project" value="TreeGrafter"/>
</dbReference>
<feature type="domain" description="Thiamine pyrophosphate enzyme N-terminal TPP-binding" evidence="7">
    <location>
        <begin position="3"/>
        <end position="108"/>
    </location>
</feature>
<dbReference type="Pfam" id="PF02776">
    <property type="entry name" value="TPP_enzyme_N"/>
    <property type="match status" value="1"/>
</dbReference>
<dbReference type="GO" id="GO:0003984">
    <property type="term" value="F:acetolactate synthase activity"/>
    <property type="evidence" value="ECO:0007669"/>
    <property type="project" value="TreeGrafter"/>
</dbReference>
<dbReference type="Gene3D" id="3.40.50.1220">
    <property type="entry name" value="TPP-binding domain"/>
    <property type="match status" value="1"/>
</dbReference>
<dbReference type="InterPro" id="IPR029035">
    <property type="entry name" value="DHS-like_NAD/FAD-binding_dom"/>
</dbReference>
<dbReference type="SUPFAM" id="SSF52518">
    <property type="entry name" value="Thiamin diphosphate-binding fold (THDP-binding)"/>
    <property type="match status" value="2"/>
</dbReference>
<dbReference type="GO" id="GO:0000287">
    <property type="term" value="F:magnesium ion binding"/>
    <property type="evidence" value="ECO:0007669"/>
    <property type="project" value="InterPro"/>
</dbReference>
<keyword evidence="9" id="KW-1185">Reference proteome</keyword>
<evidence type="ECO:0000259" key="7">
    <source>
        <dbReference type="Pfam" id="PF02776"/>
    </source>
</evidence>
<dbReference type="InterPro" id="IPR012001">
    <property type="entry name" value="Thiamin_PyroP_enz_TPP-bd_dom"/>
</dbReference>
<dbReference type="PANTHER" id="PTHR18968:SF13">
    <property type="entry name" value="ACETOLACTATE SYNTHASE CATALYTIC SUBUNIT, MITOCHONDRIAL"/>
    <property type="match status" value="1"/>
</dbReference>
<feature type="domain" description="Thiamine pyrophosphate enzyme TPP-binding" evidence="6">
    <location>
        <begin position="383"/>
        <end position="529"/>
    </location>
</feature>
<evidence type="ECO:0000256" key="1">
    <source>
        <dbReference type="ARBA" id="ARBA00001964"/>
    </source>
</evidence>
<dbReference type="GO" id="GO:0009097">
    <property type="term" value="P:isoleucine biosynthetic process"/>
    <property type="evidence" value="ECO:0007669"/>
    <property type="project" value="TreeGrafter"/>
</dbReference>
<dbReference type="PROSITE" id="PS00187">
    <property type="entry name" value="TPP_ENZYMES"/>
    <property type="match status" value="1"/>
</dbReference>
<proteinExistence type="inferred from homology"/>
<accession>A0A168W1N3</accession>
<dbReference type="InterPro" id="IPR012000">
    <property type="entry name" value="Thiamin_PyroP_enz_cen_dom"/>
</dbReference>
<dbReference type="STRING" id="1221500.ABE65_011800"/>
<dbReference type="CDD" id="cd07035">
    <property type="entry name" value="TPP_PYR_POX_like"/>
    <property type="match status" value="1"/>
</dbReference>
<gene>
    <name evidence="8" type="ORF">ABE65_011800</name>
</gene>
<feature type="domain" description="Thiamine pyrophosphate enzyme central" evidence="5">
    <location>
        <begin position="192"/>
        <end position="328"/>
    </location>
</feature>
<keyword evidence="3 4" id="KW-0786">Thiamine pyrophosphate</keyword>